<reference evidence="1 2" key="1">
    <citation type="submission" date="2015-09" db="EMBL/GenBank/DDBJ databases">
        <title>Genome sequence of Acetobacterium wieringae DSM 1911.</title>
        <authorList>
            <person name="Poehlein A."/>
            <person name="Bengelsdorf F.R."/>
            <person name="Schiel-Bengelsdorf B."/>
            <person name="Duerre P."/>
            <person name="Daniel R."/>
        </authorList>
    </citation>
    <scope>NUCLEOTIDE SEQUENCE [LARGE SCALE GENOMIC DNA]</scope>
    <source>
        <strain evidence="1 2">DSM 1911</strain>
    </source>
</reference>
<protein>
    <recommendedName>
        <fullName evidence="3">TniQ family protein</fullName>
    </recommendedName>
</protein>
<gene>
    <name evidence="1" type="ORF">ACWI_21280</name>
</gene>
<evidence type="ECO:0000313" key="2">
    <source>
        <dbReference type="Proteomes" id="UP000176244"/>
    </source>
</evidence>
<evidence type="ECO:0000313" key="1">
    <source>
        <dbReference type="EMBL" id="OFV70347.1"/>
    </source>
</evidence>
<dbReference type="RefSeq" id="WP_070371421.1">
    <property type="nucleotide sequence ID" value="NZ_LKEU01000031.1"/>
</dbReference>
<comment type="caution">
    <text evidence="1">The sequence shown here is derived from an EMBL/GenBank/DDBJ whole genome shotgun (WGS) entry which is preliminary data.</text>
</comment>
<name>A0A1F2PG66_9FIRM</name>
<organism evidence="1 2">
    <name type="scientific">Acetobacterium wieringae</name>
    <dbReference type="NCBI Taxonomy" id="52694"/>
    <lineage>
        <taxon>Bacteria</taxon>
        <taxon>Bacillati</taxon>
        <taxon>Bacillota</taxon>
        <taxon>Clostridia</taxon>
        <taxon>Eubacteriales</taxon>
        <taxon>Eubacteriaceae</taxon>
        <taxon>Acetobacterium</taxon>
    </lineage>
</organism>
<dbReference type="STRING" id="52694.ACWI_21280"/>
<sequence length="489" mass="57998">MLTKFKRNQYESFYDYLVKSCYVNSCSSNILIKPILVNNNDTNKFLPELLFQYRGKINVEGLNSIFEEPVLLQIKEDVRKLLGPFSIFLSHNLIFLFDHFFKYCPKCMEEGNHYLFHQFTFLDQCLIHNMPLVEHCPVCNHRRFSEFCFNKKSFYICPYCEIDLFRHFMIHSPMELVAKSYHNKSIQLNLPYISDKSCTIIEINPWRLKIKNKLPDFGAKFIKDYLINGEKSSSATISVRKVTKLTKYEISNLNNYYSNCDCDWINLVKDYSKNDLSILSSLENIINKVDYRIKNTFKVGYHCENMNRTNINYKTKLNNVFIKCLYGHKKIKKEQYAYYLWLYSCILRNRAGECNTSFLLFLYEYLIQLFYDFFNDPKSTVISADVFRLASKIIEFYLFEYFCRLLGFIENNIRNGDFIKIITEDLLDSGISVGPAYKGIIIENDLFYNVYFFEEEESQVNEDYRNNIDNMETMVGGYSLIVRYNVSIG</sequence>
<dbReference type="EMBL" id="LKEU01000031">
    <property type="protein sequence ID" value="OFV70347.1"/>
    <property type="molecule type" value="Genomic_DNA"/>
</dbReference>
<dbReference type="AlphaFoldDB" id="A0A1F2PG66"/>
<evidence type="ECO:0008006" key="3">
    <source>
        <dbReference type="Google" id="ProtNLM"/>
    </source>
</evidence>
<dbReference type="OrthoDB" id="2543325at2"/>
<proteinExistence type="predicted"/>
<dbReference type="Proteomes" id="UP000176244">
    <property type="component" value="Unassembled WGS sequence"/>
</dbReference>
<accession>A0A1F2PG66</accession>